<dbReference type="Proteomes" id="UP000215896">
    <property type="component" value="Unassembled WGS sequence"/>
</dbReference>
<keyword evidence="3" id="KW-1185">Reference proteome</keyword>
<dbReference type="InterPro" id="IPR035994">
    <property type="entry name" value="Nucleoside_phosphorylase_sf"/>
</dbReference>
<dbReference type="GO" id="GO:0009116">
    <property type="term" value="P:nucleoside metabolic process"/>
    <property type="evidence" value="ECO:0007669"/>
    <property type="project" value="InterPro"/>
</dbReference>
<reference evidence="2 3" key="1">
    <citation type="submission" date="2017-07" db="EMBL/GenBank/DDBJ databases">
        <title>Draft whole genome sequences of clinical Proprionibacteriaceae strains.</title>
        <authorList>
            <person name="Bernier A.-M."/>
            <person name="Bernard K."/>
            <person name="Domingo M.-C."/>
        </authorList>
    </citation>
    <scope>NUCLEOTIDE SEQUENCE [LARGE SCALE GENOMIC DNA]</scope>
    <source>
        <strain evidence="2 3">NML 030167</strain>
    </source>
</reference>
<gene>
    <name evidence="2" type="ORF">CGZ94_21140</name>
</gene>
<evidence type="ECO:0000259" key="1">
    <source>
        <dbReference type="Pfam" id="PF01048"/>
    </source>
</evidence>
<accession>A0A255FW75</accession>
<dbReference type="GO" id="GO:0008782">
    <property type="term" value="F:adenosylhomocysteine nucleosidase activity"/>
    <property type="evidence" value="ECO:0007669"/>
    <property type="project" value="TreeGrafter"/>
</dbReference>
<dbReference type="PANTHER" id="PTHR46832">
    <property type="entry name" value="5'-METHYLTHIOADENOSINE/S-ADENOSYLHOMOCYSTEINE NUCLEOSIDASE"/>
    <property type="match status" value="1"/>
</dbReference>
<dbReference type="Pfam" id="PF01048">
    <property type="entry name" value="PNP_UDP_1"/>
    <property type="match status" value="1"/>
</dbReference>
<dbReference type="RefSeq" id="WP_094407331.1">
    <property type="nucleotide sequence ID" value="NZ_NMVO01000019.1"/>
</dbReference>
<evidence type="ECO:0000313" key="2">
    <source>
        <dbReference type="EMBL" id="OYO07960.1"/>
    </source>
</evidence>
<evidence type="ECO:0000313" key="3">
    <source>
        <dbReference type="Proteomes" id="UP000215896"/>
    </source>
</evidence>
<dbReference type="NCBIfam" id="NF004168">
    <property type="entry name" value="PRK05634.1"/>
    <property type="match status" value="1"/>
</dbReference>
<protein>
    <submittedName>
        <fullName evidence="2">Nucleosidase</fullName>
        <ecNumber evidence="2">3.2.2.1</ecNumber>
    </submittedName>
</protein>
<proteinExistence type="predicted"/>
<name>A0A255FW75_9ACTN</name>
<dbReference type="GO" id="GO:0005829">
    <property type="term" value="C:cytosol"/>
    <property type="evidence" value="ECO:0007669"/>
    <property type="project" value="TreeGrafter"/>
</dbReference>
<dbReference type="Gene3D" id="3.40.50.1580">
    <property type="entry name" value="Nucleoside phosphorylase domain"/>
    <property type="match status" value="1"/>
</dbReference>
<dbReference type="EC" id="3.2.2.1" evidence="2"/>
<comment type="caution">
    <text evidence="2">The sequence shown here is derived from an EMBL/GenBank/DDBJ whole genome shotgun (WGS) entry which is preliminary data.</text>
</comment>
<sequence>MRPLVLVAHRWEAAQLPADVDLVITGVGMTPAAVATTREILQRCPDPRSRHELRVINLGSCGALTEGLSGIFEPSAVLNRDVDEEVLAAAGVRVENRIELTGDGPVLGTGDSFVAGGAAREALLGRCDLVDMEGFAIAYACRALGVPLRMVKHVSDSADQEALAWKDLVDLSARALAEAYARIAD</sequence>
<dbReference type="SUPFAM" id="SSF53167">
    <property type="entry name" value="Purine and uridine phosphorylases"/>
    <property type="match status" value="1"/>
</dbReference>
<dbReference type="EMBL" id="NMVO01000019">
    <property type="protein sequence ID" value="OYO07960.1"/>
    <property type="molecule type" value="Genomic_DNA"/>
</dbReference>
<dbReference type="GO" id="GO:0019284">
    <property type="term" value="P:L-methionine salvage from S-adenosylmethionine"/>
    <property type="evidence" value="ECO:0007669"/>
    <property type="project" value="TreeGrafter"/>
</dbReference>
<dbReference type="InterPro" id="IPR000845">
    <property type="entry name" value="Nucleoside_phosphorylase_d"/>
</dbReference>
<dbReference type="OrthoDB" id="3852236at2"/>
<keyword evidence="2" id="KW-0326">Glycosidase</keyword>
<dbReference type="AlphaFoldDB" id="A0A255FW75"/>
<dbReference type="GO" id="GO:0008930">
    <property type="term" value="F:methylthioadenosine nucleosidase activity"/>
    <property type="evidence" value="ECO:0007669"/>
    <property type="project" value="TreeGrafter"/>
</dbReference>
<keyword evidence="2" id="KW-0378">Hydrolase</keyword>
<organism evidence="2 3">
    <name type="scientific">Enemella evansiae</name>
    <dbReference type="NCBI Taxonomy" id="2016499"/>
    <lineage>
        <taxon>Bacteria</taxon>
        <taxon>Bacillati</taxon>
        <taxon>Actinomycetota</taxon>
        <taxon>Actinomycetes</taxon>
        <taxon>Propionibacteriales</taxon>
        <taxon>Propionibacteriaceae</taxon>
        <taxon>Enemella</taxon>
    </lineage>
</organism>
<dbReference type="PANTHER" id="PTHR46832:SF1">
    <property type="entry name" value="5'-METHYLTHIOADENOSINE_S-ADENOSYLHOMOCYSTEINE NUCLEOSIDASE"/>
    <property type="match status" value="1"/>
</dbReference>
<feature type="domain" description="Nucleoside phosphorylase" evidence="1">
    <location>
        <begin position="86"/>
        <end position="179"/>
    </location>
</feature>